<evidence type="ECO:0000259" key="6">
    <source>
        <dbReference type="PROSITE" id="PS00745"/>
    </source>
</evidence>
<dbReference type="Gene3D" id="1.20.58.410">
    <property type="entry name" value="Release factor"/>
    <property type="match status" value="1"/>
</dbReference>
<comment type="caution">
    <text evidence="7">The sequence shown here is derived from an EMBL/GenBank/DDBJ whole genome shotgun (WGS) entry which is preliminary data.</text>
</comment>
<comment type="PTM">
    <text evidence="4">Methylated by PrmC. Methylation increases the termination efficiency of RF2.</text>
</comment>
<reference evidence="7 8" key="1">
    <citation type="journal article" date="2012" name="J. Bacteriol.">
        <title>Genome sequence of benzo(a)pyrene-degrading bacterium Novosphingobium pentaromativorans US6-1.</title>
        <authorList>
            <person name="Luo Y.R."/>
            <person name="Kang S.G."/>
            <person name="Kim S.J."/>
            <person name="Kim M.R."/>
            <person name="Li N."/>
            <person name="Lee J.H."/>
            <person name="Kwon K.K."/>
        </authorList>
    </citation>
    <scope>NUCLEOTIDE SEQUENCE [LARGE SCALE GENOMIC DNA]</scope>
    <source>
        <strain evidence="7 8">US6-1</strain>
    </source>
</reference>
<dbReference type="PANTHER" id="PTHR43116">
    <property type="entry name" value="PEPTIDE CHAIN RELEASE FACTOR 2"/>
    <property type="match status" value="1"/>
</dbReference>
<comment type="function">
    <text evidence="4">Peptide chain release factor 2 directs the termination of translation in response to the peptide chain termination codons UGA and UAA.</text>
</comment>
<gene>
    <name evidence="4" type="primary">prfB</name>
    <name evidence="7" type="ORF">NSU_4177</name>
</gene>
<evidence type="ECO:0000313" key="7">
    <source>
        <dbReference type="EMBL" id="EHJ58948.1"/>
    </source>
</evidence>
<dbReference type="InterPro" id="IPR000352">
    <property type="entry name" value="Pep_chain_release_fac_I"/>
</dbReference>
<feature type="modified residue" description="N5-methylglutamine" evidence="4">
    <location>
        <position position="282"/>
    </location>
</feature>
<dbReference type="EMBL" id="AGFM01000064">
    <property type="protein sequence ID" value="EHJ58948.1"/>
    <property type="molecule type" value="Genomic_DNA"/>
</dbReference>
<dbReference type="AlphaFoldDB" id="G6EIK6"/>
<sequence>MSPADCEPIAAPLYNRLHFAKRCAAVSLEFRAMRAEGQAHIDRIEKALALVRKFLDWDRALRRFDELNARVEDPTLWDKPKEAEAVMKERRRLEASIGTVNEISREMADAVEFIELGEMEGDEDTVNEGLATLAQLADRADADKVQALLAGEADSNDTYLEVHAGAGGTESQDWAEMLQRMYTRWAERKGYKVELVDYHSGEAAGIKSCTLLIKGENAYGYAKTESGVHRLVRISPYDSSARRHTSFSSVWVYPVIDDSFEVEVNPADLKIDTYRASGAGGQHVNTTDSAVRITHQPSGIVVASQIDRSQHKNREIAMGMLKARLFEEEMRKREEAASAEHASKSDIGWGHQIRSYVLQPYQQVKDLRTGVVSTSPGDVLDGELDAFMAAALSQRVTGEKAEVEDID</sequence>
<evidence type="ECO:0000313" key="8">
    <source>
        <dbReference type="Proteomes" id="UP000004030"/>
    </source>
</evidence>
<keyword evidence="4" id="KW-0963">Cytoplasm</keyword>
<evidence type="ECO:0000256" key="2">
    <source>
        <dbReference type="ARBA" id="ARBA00022481"/>
    </source>
</evidence>
<evidence type="ECO:0000256" key="1">
    <source>
        <dbReference type="ARBA" id="ARBA00010835"/>
    </source>
</evidence>
<keyword evidence="3 4" id="KW-0648">Protein biosynthesis</keyword>
<accession>G6EIK6</accession>
<dbReference type="InterPro" id="IPR004374">
    <property type="entry name" value="PrfB"/>
</dbReference>
<proteinExistence type="inferred from homology"/>
<dbReference type="Pfam" id="PF00472">
    <property type="entry name" value="RF-1"/>
    <property type="match status" value="1"/>
</dbReference>
<keyword evidence="8" id="KW-1185">Reference proteome</keyword>
<dbReference type="GO" id="GO:0016149">
    <property type="term" value="F:translation release factor activity, codon specific"/>
    <property type="evidence" value="ECO:0007669"/>
    <property type="project" value="UniProtKB-UniRule"/>
</dbReference>
<organism evidence="7 8">
    <name type="scientific">Novosphingobium pentaromativorans US6-1</name>
    <dbReference type="NCBI Taxonomy" id="1088721"/>
    <lineage>
        <taxon>Bacteria</taxon>
        <taxon>Pseudomonadati</taxon>
        <taxon>Pseudomonadota</taxon>
        <taxon>Alphaproteobacteria</taxon>
        <taxon>Sphingomonadales</taxon>
        <taxon>Sphingomonadaceae</taxon>
        <taxon>Novosphingobium</taxon>
    </lineage>
</organism>
<comment type="similarity">
    <text evidence="1 4">Belongs to the prokaryotic/mitochondrial release factor family.</text>
</comment>
<dbReference type="Proteomes" id="UP000004030">
    <property type="component" value="Unassembled WGS sequence"/>
</dbReference>
<dbReference type="PANTHER" id="PTHR43116:SF3">
    <property type="entry name" value="CLASS I PEPTIDE CHAIN RELEASE FACTOR"/>
    <property type="match status" value="1"/>
</dbReference>
<dbReference type="STRING" id="1088721.JI59_02855"/>
<protein>
    <recommendedName>
        <fullName evidence="4 5">Peptide chain release factor 2</fullName>
        <shortName evidence="4">RF-2</shortName>
    </recommendedName>
</protein>
<dbReference type="SMART" id="SM00937">
    <property type="entry name" value="PCRF"/>
    <property type="match status" value="1"/>
</dbReference>
<name>G6EIK6_9SPHN</name>
<feature type="domain" description="Prokaryotic-type class I peptide chain release factors" evidence="6">
    <location>
        <begin position="275"/>
        <end position="291"/>
    </location>
</feature>
<comment type="subcellular location">
    <subcellularLocation>
        <location evidence="4">Cytoplasm</location>
    </subcellularLocation>
</comment>
<dbReference type="NCBIfam" id="TIGR00020">
    <property type="entry name" value="prfB"/>
    <property type="match status" value="1"/>
</dbReference>
<dbReference type="HAMAP" id="MF_00094">
    <property type="entry name" value="Rel_fac_2"/>
    <property type="match status" value="1"/>
</dbReference>
<dbReference type="Gene3D" id="3.30.160.20">
    <property type="match status" value="1"/>
</dbReference>
<dbReference type="eggNOG" id="COG1186">
    <property type="taxonomic scope" value="Bacteria"/>
</dbReference>
<dbReference type="InterPro" id="IPR045853">
    <property type="entry name" value="Pep_chain_release_fac_I_sf"/>
</dbReference>
<dbReference type="PATRIC" id="fig|1088721.3.peg.4114"/>
<dbReference type="SUPFAM" id="SSF75620">
    <property type="entry name" value="Release factor"/>
    <property type="match status" value="1"/>
</dbReference>
<dbReference type="InterPro" id="IPR005139">
    <property type="entry name" value="PCRF"/>
</dbReference>
<dbReference type="FunFam" id="3.30.160.20:FF:000004">
    <property type="entry name" value="Peptide chain release factor 1"/>
    <property type="match status" value="1"/>
</dbReference>
<dbReference type="GO" id="GO:0005737">
    <property type="term" value="C:cytoplasm"/>
    <property type="evidence" value="ECO:0007669"/>
    <property type="project" value="UniProtKB-SubCell"/>
</dbReference>
<dbReference type="Gene3D" id="3.30.70.1660">
    <property type="match status" value="1"/>
</dbReference>
<evidence type="ECO:0000256" key="5">
    <source>
        <dbReference type="NCBIfam" id="TIGR00020"/>
    </source>
</evidence>
<evidence type="ECO:0000256" key="4">
    <source>
        <dbReference type="HAMAP-Rule" id="MF_00094"/>
    </source>
</evidence>
<evidence type="ECO:0000256" key="3">
    <source>
        <dbReference type="ARBA" id="ARBA00022917"/>
    </source>
</evidence>
<dbReference type="Pfam" id="PF03462">
    <property type="entry name" value="PCRF"/>
    <property type="match status" value="1"/>
</dbReference>
<dbReference type="PROSITE" id="PS00745">
    <property type="entry name" value="RF_PROK_I"/>
    <property type="match status" value="1"/>
</dbReference>
<keyword evidence="2 4" id="KW-0488">Methylation</keyword>